<accession>A0A420EHR8</accession>
<evidence type="ECO:0000256" key="4">
    <source>
        <dbReference type="ARBA" id="ARBA00017470"/>
    </source>
</evidence>
<dbReference type="AlphaFoldDB" id="A0A420EHR8"/>
<comment type="similarity">
    <text evidence="2">Belongs to the bacterial solute-binding protein 1 family.</text>
</comment>
<dbReference type="GO" id="GO:0055085">
    <property type="term" value="P:transmembrane transport"/>
    <property type="evidence" value="ECO:0007669"/>
    <property type="project" value="InterPro"/>
</dbReference>
<name>A0A420EHR8_9ALTE</name>
<comment type="subunit">
    <text evidence="3">The complex is composed of two ATP-binding proteins (UgpC), two transmembrane proteins (UgpA and UgpE) and a solute-binding protein (UgpB).</text>
</comment>
<dbReference type="InterPro" id="IPR050490">
    <property type="entry name" value="Bact_solute-bd_prot1"/>
</dbReference>
<evidence type="ECO:0000256" key="6">
    <source>
        <dbReference type="ARBA" id="ARBA00022729"/>
    </source>
</evidence>
<evidence type="ECO:0000256" key="1">
    <source>
        <dbReference type="ARBA" id="ARBA00004418"/>
    </source>
</evidence>
<gene>
    <name evidence="9" type="primary">ugpB</name>
    <name evidence="9" type="ORF">DBZ36_07260</name>
</gene>
<dbReference type="PROSITE" id="PS01037">
    <property type="entry name" value="SBP_BACTERIAL_1"/>
    <property type="match status" value="1"/>
</dbReference>
<dbReference type="PANTHER" id="PTHR43649:SF31">
    <property type="entry name" value="SN-GLYCEROL-3-PHOSPHATE-BINDING PERIPLASMIC PROTEIN UGPB"/>
    <property type="match status" value="1"/>
</dbReference>
<evidence type="ECO:0000256" key="5">
    <source>
        <dbReference type="ARBA" id="ARBA00022448"/>
    </source>
</evidence>
<protein>
    <recommendedName>
        <fullName evidence="4">sn-glycerol-3-phosphate-binding periplasmic protein UgpB</fullName>
    </recommendedName>
</protein>
<evidence type="ECO:0000313" key="10">
    <source>
        <dbReference type="Proteomes" id="UP000286482"/>
    </source>
</evidence>
<dbReference type="Proteomes" id="UP000286482">
    <property type="component" value="Unassembled WGS sequence"/>
</dbReference>
<evidence type="ECO:0000256" key="3">
    <source>
        <dbReference type="ARBA" id="ARBA00011557"/>
    </source>
</evidence>
<keyword evidence="7" id="KW-0574">Periplasm</keyword>
<evidence type="ECO:0000256" key="8">
    <source>
        <dbReference type="SAM" id="SignalP"/>
    </source>
</evidence>
<dbReference type="OrthoDB" id="9804061at2"/>
<dbReference type="Pfam" id="PF13416">
    <property type="entry name" value="SBP_bac_8"/>
    <property type="match status" value="1"/>
</dbReference>
<evidence type="ECO:0000256" key="7">
    <source>
        <dbReference type="ARBA" id="ARBA00022764"/>
    </source>
</evidence>
<evidence type="ECO:0000256" key="2">
    <source>
        <dbReference type="ARBA" id="ARBA00008520"/>
    </source>
</evidence>
<comment type="subcellular location">
    <subcellularLocation>
        <location evidence="1">Periplasm</location>
    </subcellularLocation>
</comment>
<keyword evidence="6 8" id="KW-0732">Signal</keyword>
<dbReference type="GO" id="GO:0042597">
    <property type="term" value="C:periplasmic space"/>
    <property type="evidence" value="ECO:0007669"/>
    <property type="project" value="UniProtKB-SubCell"/>
</dbReference>
<feature type="signal peptide" evidence="8">
    <location>
        <begin position="1"/>
        <end position="22"/>
    </location>
</feature>
<dbReference type="InterPro" id="IPR006059">
    <property type="entry name" value="SBP"/>
</dbReference>
<dbReference type="PANTHER" id="PTHR43649">
    <property type="entry name" value="ARABINOSE-BINDING PROTEIN-RELATED"/>
    <property type="match status" value="1"/>
</dbReference>
<dbReference type="CDD" id="cd14748">
    <property type="entry name" value="PBP2_UgpB"/>
    <property type="match status" value="1"/>
</dbReference>
<dbReference type="PROSITE" id="PS51257">
    <property type="entry name" value="PROKAR_LIPOPROTEIN"/>
    <property type="match status" value="1"/>
</dbReference>
<dbReference type="EMBL" id="RAQO01000004">
    <property type="protein sequence ID" value="RKF20233.1"/>
    <property type="molecule type" value="Genomic_DNA"/>
</dbReference>
<dbReference type="SUPFAM" id="SSF53850">
    <property type="entry name" value="Periplasmic binding protein-like II"/>
    <property type="match status" value="1"/>
</dbReference>
<comment type="caution">
    <text evidence="9">The sequence shown here is derived from an EMBL/GenBank/DDBJ whole genome shotgun (WGS) entry which is preliminary data.</text>
</comment>
<dbReference type="RefSeq" id="WP_120354238.1">
    <property type="nucleotide sequence ID" value="NZ_RAQO01000004.1"/>
</dbReference>
<keyword evidence="5" id="KW-0813">Transport</keyword>
<keyword evidence="10" id="KW-1185">Reference proteome</keyword>
<organism evidence="9 10">
    <name type="scientific">Alginatibacterium sediminis</name>
    <dbReference type="NCBI Taxonomy" id="2164068"/>
    <lineage>
        <taxon>Bacteria</taxon>
        <taxon>Pseudomonadati</taxon>
        <taxon>Pseudomonadota</taxon>
        <taxon>Gammaproteobacteria</taxon>
        <taxon>Alteromonadales</taxon>
        <taxon>Alteromonadaceae</taxon>
        <taxon>Alginatibacterium</taxon>
    </lineage>
</organism>
<dbReference type="Gene3D" id="3.40.190.10">
    <property type="entry name" value="Periplasmic binding protein-like II"/>
    <property type="match status" value="2"/>
</dbReference>
<dbReference type="NCBIfam" id="NF008211">
    <property type="entry name" value="PRK10974.1"/>
    <property type="match status" value="1"/>
</dbReference>
<sequence length="439" mass="48268">MSKQVMLAASAVAVLMSCTVNAATEIQWWHAMGGSLGDKVNEIAEGYNATQDQFVVKPVFKGSYPETMTGAIAAFRAKQQPHIVQVYEVGTATMMSADKAIYPVHQLMNDSKEKFDPTAFLPSVTGYYTANSGEMLSMPFNSSTPVLYYNKSMFEKAGLSDADAPKTWNDLELVATKLLASGAQCGFTTGYQSWVQLENFAARHNVAFASNDNGFGGLDTELLVNNKAFVDHISKLEQWSKTGAFKYGGRASDAASLFYSGECAMYMNSSASYAGIKENMPNTEFGVSELPYWPSVIEQPQNSIIGGASLWVLQGHPKQDYEGVAEFFSYLSSAKVQADWHQFTGYLPITQDAFELTESQNFYQENPGTRIAIEQMTAVTPTKNSKGLRLGNFVQIRDVVDEELEQVWSGKQSAQQALDAVTARSNELLKNFERVNSKS</sequence>
<feature type="chain" id="PRO_5019201818" description="sn-glycerol-3-phosphate-binding periplasmic protein UgpB" evidence="8">
    <location>
        <begin position="23"/>
        <end position="439"/>
    </location>
</feature>
<proteinExistence type="inferred from homology"/>
<reference evidence="9 10" key="1">
    <citation type="submission" date="2018-09" db="EMBL/GenBank/DDBJ databases">
        <authorList>
            <person name="Wang Z."/>
        </authorList>
    </citation>
    <scope>NUCLEOTIDE SEQUENCE [LARGE SCALE GENOMIC DNA]</scope>
    <source>
        <strain evidence="9 10">ALS 81</strain>
    </source>
</reference>
<dbReference type="InterPro" id="IPR006061">
    <property type="entry name" value="SBP_1_CS"/>
</dbReference>
<evidence type="ECO:0000313" key="9">
    <source>
        <dbReference type="EMBL" id="RKF20233.1"/>
    </source>
</evidence>